<comment type="caution">
    <text evidence="2">The sequence shown here is derived from an EMBL/GenBank/DDBJ whole genome shotgun (WGS) entry which is preliminary data.</text>
</comment>
<feature type="region of interest" description="Disordered" evidence="1">
    <location>
        <begin position="23"/>
        <end position="124"/>
    </location>
</feature>
<sequence>MASTASPWGSHSYHEQFERSLHMDSASPYSSLESQGRRRQYRSGSSTPTYTPSYTRRSTPSYSCHTTPTFSRRSRFLSVSRQSTESLPCSRASSRAGTPVLSSRQRSRSRSPRPKTESDALEAPGLQQEAITRALIYPSSLHYNLRVAGMLLVIGHVSYKTLVPWLLTPLLTKLSFDWTVRSIVVSA</sequence>
<dbReference type="AlphaFoldDB" id="A0A8J5TJK2"/>
<accession>A0A8J5TJK2</accession>
<keyword evidence="3" id="KW-1185">Reference proteome</keyword>
<organism evidence="2 3">
    <name type="scientific">Homarus americanus</name>
    <name type="common">American lobster</name>
    <dbReference type="NCBI Taxonomy" id="6706"/>
    <lineage>
        <taxon>Eukaryota</taxon>
        <taxon>Metazoa</taxon>
        <taxon>Ecdysozoa</taxon>
        <taxon>Arthropoda</taxon>
        <taxon>Crustacea</taxon>
        <taxon>Multicrustacea</taxon>
        <taxon>Malacostraca</taxon>
        <taxon>Eumalacostraca</taxon>
        <taxon>Eucarida</taxon>
        <taxon>Decapoda</taxon>
        <taxon>Pleocyemata</taxon>
        <taxon>Astacidea</taxon>
        <taxon>Nephropoidea</taxon>
        <taxon>Nephropidae</taxon>
        <taxon>Homarus</taxon>
    </lineage>
</organism>
<dbReference type="Proteomes" id="UP000747542">
    <property type="component" value="Unassembled WGS sequence"/>
</dbReference>
<evidence type="ECO:0000313" key="2">
    <source>
        <dbReference type="EMBL" id="KAG7176206.1"/>
    </source>
</evidence>
<reference evidence="2" key="1">
    <citation type="journal article" date="2021" name="Sci. Adv.">
        <title>The American lobster genome reveals insights on longevity, neural, and immune adaptations.</title>
        <authorList>
            <person name="Polinski J.M."/>
            <person name="Zimin A.V."/>
            <person name="Clark K.F."/>
            <person name="Kohn A.B."/>
            <person name="Sadowski N."/>
            <person name="Timp W."/>
            <person name="Ptitsyn A."/>
            <person name="Khanna P."/>
            <person name="Romanova D.Y."/>
            <person name="Williams P."/>
            <person name="Greenwood S.J."/>
            <person name="Moroz L.L."/>
            <person name="Walt D.R."/>
            <person name="Bodnar A.G."/>
        </authorList>
    </citation>
    <scope>NUCLEOTIDE SEQUENCE</scope>
    <source>
        <strain evidence="2">GMGI-L3</strain>
    </source>
</reference>
<proteinExistence type="predicted"/>
<feature type="compositionally biased region" description="Polar residues" evidence="1">
    <location>
        <begin position="84"/>
        <end position="96"/>
    </location>
</feature>
<name>A0A8J5TJK2_HOMAM</name>
<evidence type="ECO:0000313" key="3">
    <source>
        <dbReference type="Proteomes" id="UP000747542"/>
    </source>
</evidence>
<feature type="compositionally biased region" description="Low complexity" evidence="1">
    <location>
        <begin position="42"/>
        <end position="63"/>
    </location>
</feature>
<evidence type="ECO:0000256" key="1">
    <source>
        <dbReference type="SAM" id="MobiDB-lite"/>
    </source>
</evidence>
<dbReference type="EMBL" id="JAHLQT010003665">
    <property type="protein sequence ID" value="KAG7176206.1"/>
    <property type="molecule type" value="Genomic_DNA"/>
</dbReference>
<protein>
    <submittedName>
        <fullName evidence="2">Uncharacterized protein</fullName>
    </submittedName>
</protein>
<gene>
    <name evidence="2" type="ORF">Hamer_G024951</name>
</gene>